<evidence type="ECO:0000256" key="1">
    <source>
        <dbReference type="SAM" id="MobiDB-lite"/>
    </source>
</evidence>
<sequence>MHPLTEFFLLEYGDQYIASAKMGGPPDSMQGIEKANQKRFVKYKIHDNPQLWDLSVLINIFYDHYEEIFSEDFPSPKAKTTLLNIKEIRNKRAHDSPINAREAYRLADYAQQFFELTQYQEIIQEFNWLRLQSLEVLFNEEKEKINHGTALTQIQQQQSYPQQNIDTQQQNVFQGNPNAVIGSQNNFIQPGMQHIQPQAVESIHYKYPGSRESSQQDKMIYNTDFILQQQQQSKHSSNGFQRDRDMKQHTSIGEFEIIS</sequence>
<dbReference type="InterPro" id="IPR041650">
    <property type="entry name" value="HEPN_Swt1"/>
</dbReference>
<proteinExistence type="predicted"/>
<evidence type="ECO:0000313" key="3">
    <source>
        <dbReference type="EMBL" id="CDW76877.1"/>
    </source>
</evidence>
<reference evidence="3 4" key="1">
    <citation type="submission" date="2014-06" db="EMBL/GenBank/DDBJ databases">
        <authorList>
            <person name="Swart Estienne"/>
        </authorList>
    </citation>
    <scope>NUCLEOTIDE SEQUENCE [LARGE SCALE GENOMIC DNA]</scope>
    <source>
        <strain evidence="3 4">130c</strain>
    </source>
</reference>
<dbReference type="Proteomes" id="UP000039865">
    <property type="component" value="Unassembled WGS sequence"/>
</dbReference>
<feature type="domain" description="Swt1-like HEPN" evidence="2">
    <location>
        <begin position="45"/>
        <end position="115"/>
    </location>
</feature>
<accession>A0A078A415</accession>
<feature type="compositionally biased region" description="Polar residues" evidence="1">
    <location>
        <begin position="231"/>
        <end position="240"/>
    </location>
</feature>
<dbReference type="EMBL" id="CCKQ01005628">
    <property type="protein sequence ID" value="CDW76877.1"/>
    <property type="molecule type" value="Genomic_DNA"/>
</dbReference>
<name>A0A078A415_STYLE</name>
<dbReference type="OrthoDB" id="291735at2759"/>
<organism evidence="3 4">
    <name type="scientific">Stylonychia lemnae</name>
    <name type="common">Ciliate</name>
    <dbReference type="NCBI Taxonomy" id="5949"/>
    <lineage>
        <taxon>Eukaryota</taxon>
        <taxon>Sar</taxon>
        <taxon>Alveolata</taxon>
        <taxon>Ciliophora</taxon>
        <taxon>Intramacronucleata</taxon>
        <taxon>Spirotrichea</taxon>
        <taxon>Stichotrichia</taxon>
        <taxon>Sporadotrichida</taxon>
        <taxon>Oxytrichidae</taxon>
        <taxon>Stylonychinae</taxon>
        <taxon>Stylonychia</taxon>
    </lineage>
</organism>
<evidence type="ECO:0000313" key="4">
    <source>
        <dbReference type="Proteomes" id="UP000039865"/>
    </source>
</evidence>
<dbReference type="InParanoid" id="A0A078A415"/>
<gene>
    <name evidence="3" type="primary">Contig10518.g11228</name>
    <name evidence="3" type="ORF">STYLEM_5842</name>
</gene>
<feature type="region of interest" description="Disordered" evidence="1">
    <location>
        <begin position="231"/>
        <end position="259"/>
    </location>
</feature>
<protein>
    <recommendedName>
        <fullName evidence="2">Swt1-like HEPN domain-containing protein</fullName>
    </recommendedName>
</protein>
<keyword evidence="4" id="KW-1185">Reference proteome</keyword>
<dbReference type="Pfam" id="PF18731">
    <property type="entry name" value="HEPN_Swt1"/>
    <property type="match status" value="1"/>
</dbReference>
<dbReference type="AlphaFoldDB" id="A0A078A415"/>
<evidence type="ECO:0000259" key="2">
    <source>
        <dbReference type="Pfam" id="PF18731"/>
    </source>
</evidence>